<dbReference type="InterPro" id="IPR036936">
    <property type="entry name" value="CRIB_dom_sf"/>
</dbReference>
<evidence type="ECO:0000313" key="4">
    <source>
        <dbReference type="Proteomes" id="UP000027195"/>
    </source>
</evidence>
<dbReference type="Gene3D" id="3.90.810.10">
    <property type="entry name" value="CRIB domain"/>
    <property type="match status" value="1"/>
</dbReference>
<dbReference type="CDD" id="cd01205">
    <property type="entry name" value="EVH1_WASP-like"/>
    <property type="match status" value="1"/>
</dbReference>
<keyword evidence="1" id="KW-0597">Phosphoprotein</keyword>
<accession>A0A067MFL9</accession>
<feature type="domain" description="WH1" evidence="2">
    <location>
        <begin position="16"/>
        <end position="127"/>
    </location>
</feature>
<feature type="non-terminal residue" evidence="3">
    <location>
        <position position="1"/>
    </location>
</feature>
<dbReference type="GO" id="GO:0008092">
    <property type="term" value="F:cytoskeletal protein binding"/>
    <property type="evidence" value="ECO:0007669"/>
    <property type="project" value="UniProtKB-ARBA"/>
</dbReference>
<dbReference type="HOGENOM" id="CLU_015385_2_0_1"/>
<dbReference type="PROSITE" id="PS50229">
    <property type="entry name" value="WH1"/>
    <property type="match status" value="1"/>
</dbReference>
<dbReference type="FunFam" id="2.30.29.30:FF:000281">
    <property type="entry name" value="Actin associated protein"/>
    <property type="match status" value="1"/>
</dbReference>
<evidence type="ECO:0000256" key="1">
    <source>
        <dbReference type="ARBA" id="ARBA00022553"/>
    </source>
</evidence>
<dbReference type="InterPro" id="IPR000095">
    <property type="entry name" value="CRIB_dom"/>
</dbReference>
<dbReference type="GO" id="GO:0071933">
    <property type="term" value="F:Arp2/3 complex binding"/>
    <property type="evidence" value="ECO:0007669"/>
    <property type="project" value="UniProtKB-ARBA"/>
</dbReference>
<dbReference type="GO" id="GO:0007015">
    <property type="term" value="P:actin filament organization"/>
    <property type="evidence" value="ECO:0007669"/>
    <property type="project" value="UniProtKB-ARBA"/>
</dbReference>
<dbReference type="Pfam" id="PF00568">
    <property type="entry name" value="WH1"/>
    <property type="match status" value="1"/>
</dbReference>
<dbReference type="InterPro" id="IPR033927">
    <property type="entry name" value="WASPfam_EVH1"/>
</dbReference>
<organism evidence="3 4">
    <name type="scientific">Botryobasidium botryosum (strain FD-172 SS1)</name>
    <dbReference type="NCBI Taxonomy" id="930990"/>
    <lineage>
        <taxon>Eukaryota</taxon>
        <taxon>Fungi</taxon>
        <taxon>Dikarya</taxon>
        <taxon>Basidiomycota</taxon>
        <taxon>Agaricomycotina</taxon>
        <taxon>Agaricomycetes</taxon>
        <taxon>Cantharellales</taxon>
        <taxon>Botryobasidiaceae</taxon>
        <taxon>Botryobasidium</taxon>
    </lineage>
</organism>
<dbReference type="InterPro" id="IPR011993">
    <property type="entry name" value="PH-like_dom_sf"/>
</dbReference>
<dbReference type="STRING" id="930990.A0A067MFL9"/>
<keyword evidence="4" id="KW-1185">Reference proteome</keyword>
<evidence type="ECO:0000259" key="2">
    <source>
        <dbReference type="PROSITE" id="PS50229"/>
    </source>
</evidence>
<dbReference type="GO" id="GO:0030479">
    <property type="term" value="C:actin cortical patch"/>
    <property type="evidence" value="ECO:0007669"/>
    <property type="project" value="UniProtKB-ARBA"/>
</dbReference>
<dbReference type="SUPFAM" id="SSF50729">
    <property type="entry name" value="PH domain-like"/>
    <property type="match status" value="1"/>
</dbReference>
<protein>
    <recommendedName>
        <fullName evidence="2">WH1 domain-containing protein</fullName>
    </recommendedName>
</protein>
<gene>
    <name evidence="3" type="ORF">BOTBODRAFT_115466</name>
</gene>
<dbReference type="InParanoid" id="A0A067MFL9"/>
<dbReference type="AlphaFoldDB" id="A0A067MFL9"/>
<dbReference type="SMART" id="SM00461">
    <property type="entry name" value="WH1"/>
    <property type="match status" value="1"/>
</dbReference>
<dbReference type="Proteomes" id="UP000027195">
    <property type="component" value="Unassembled WGS sequence"/>
</dbReference>
<name>A0A067MFL9_BOTB1</name>
<dbReference type="OrthoDB" id="8963340at2759"/>
<sequence>QPTLTSAQKDRIKSILPKPNYKIIAATLARIYYAYPNPKEWSYAGLQGALILVHDRAKGGYWFRLIDLSGTRGVTWEHEVHDSLRYKEDRPFFHSFAGDECVIGFIFAEKAEAGALYKKVINRKLGMLVPYPQVTRSTSRSGKVDRSLISMLKMFRHVAHIGYGEKAGFVSHGVDETWQQLLD</sequence>
<dbReference type="Pfam" id="PF00786">
    <property type="entry name" value="PBD"/>
    <property type="match status" value="1"/>
</dbReference>
<dbReference type="EMBL" id="KL198065">
    <property type="protein sequence ID" value="KDQ10687.1"/>
    <property type="molecule type" value="Genomic_DNA"/>
</dbReference>
<dbReference type="InterPro" id="IPR000697">
    <property type="entry name" value="WH1/EVH1_dom"/>
</dbReference>
<reference evidence="4" key="1">
    <citation type="journal article" date="2014" name="Proc. Natl. Acad. Sci. U.S.A.">
        <title>Extensive sampling of basidiomycete genomes demonstrates inadequacy of the white-rot/brown-rot paradigm for wood decay fungi.</title>
        <authorList>
            <person name="Riley R."/>
            <person name="Salamov A.A."/>
            <person name="Brown D.W."/>
            <person name="Nagy L.G."/>
            <person name="Floudas D."/>
            <person name="Held B.W."/>
            <person name="Levasseur A."/>
            <person name="Lombard V."/>
            <person name="Morin E."/>
            <person name="Otillar R."/>
            <person name="Lindquist E.A."/>
            <person name="Sun H."/>
            <person name="LaButti K.M."/>
            <person name="Schmutz J."/>
            <person name="Jabbour D."/>
            <person name="Luo H."/>
            <person name="Baker S.E."/>
            <person name="Pisabarro A.G."/>
            <person name="Walton J.D."/>
            <person name="Blanchette R.A."/>
            <person name="Henrissat B."/>
            <person name="Martin F."/>
            <person name="Cullen D."/>
            <person name="Hibbett D.S."/>
            <person name="Grigoriev I.V."/>
        </authorList>
    </citation>
    <scope>NUCLEOTIDE SEQUENCE [LARGE SCALE GENOMIC DNA]</scope>
    <source>
        <strain evidence="4">FD-172 SS1</strain>
    </source>
</reference>
<evidence type="ECO:0000313" key="3">
    <source>
        <dbReference type="EMBL" id="KDQ10687.1"/>
    </source>
</evidence>
<dbReference type="Gene3D" id="2.30.29.30">
    <property type="entry name" value="Pleckstrin-homology domain (PH domain)/Phosphotyrosine-binding domain (PTB)"/>
    <property type="match status" value="1"/>
</dbReference>
<proteinExistence type="predicted"/>